<dbReference type="AlphaFoldDB" id="F1YH06"/>
<evidence type="ECO:0000256" key="1">
    <source>
        <dbReference type="SAM" id="Phobius"/>
    </source>
</evidence>
<feature type="transmembrane region" description="Helical" evidence="1">
    <location>
        <begin position="167"/>
        <end position="185"/>
    </location>
</feature>
<feature type="transmembrane region" description="Helical" evidence="1">
    <location>
        <begin position="235"/>
        <end position="254"/>
    </location>
</feature>
<feature type="transmembrane region" description="Helical" evidence="1">
    <location>
        <begin position="421"/>
        <end position="439"/>
    </location>
</feature>
<evidence type="ECO:0000313" key="2">
    <source>
        <dbReference type="EMBL" id="EGD55921.1"/>
    </source>
</evidence>
<feature type="transmembrane region" description="Helical" evidence="1">
    <location>
        <begin position="197"/>
        <end position="215"/>
    </location>
</feature>
<gene>
    <name evidence="2" type="ORF">SCNU_06765</name>
</gene>
<dbReference type="Gene3D" id="1.10.4160.10">
    <property type="entry name" value="Hydantoin permease"/>
    <property type="match status" value="1"/>
</dbReference>
<dbReference type="eggNOG" id="COG1457">
    <property type="taxonomic scope" value="Bacteria"/>
</dbReference>
<feature type="transmembrane region" description="Helical" evidence="1">
    <location>
        <begin position="90"/>
        <end position="112"/>
    </location>
</feature>
<feature type="transmembrane region" description="Helical" evidence="1">
    <location>
        <begin position="451"/>
        <end position="470"/>
    </location>
</feature>
<keyword evidence="1" id="KW-1133">Transmembrane helix</keyword>
<proteinExistence type="predicted"/>
<feature type="transmembrane region" description="Helical" evidence="1">
    <location>
        <begin position="275"/>
        <end position="295"/>
    </location>
</feature>
<dbReference type="PANTHER" id="PTHR30569">
    <property type="entry name" value="CYTOSINE TRANSPORTER CODB"/>
    <property type="match status" value="1"/>
</dbReference>
<dbReference type="Proteomes" id="UP000035065">
    <property type="component" value="Unassembled WGS sequence"/>
</dbReference>
<feature type="transmembrane region" description="Helical" evidence="1">
    <location>
        <begin position="387"/>
        <end position="409"/>
    </location>
</feature>
<feature type="transmembrane region" description="Helical" evidence="1">
    <location>
        <begin position="62"/>
        <end position="84"/>
    </location>
</feature>
<comment type="caution">
    <text evidence="2">The sequence shown here is derived from an EMBL/GenBank/DDBJ whole genome shotgun (WGS) entry which is preliminary data.</text>
</comment>
<evidence type="ECO:0000313" key="3">
    <source>
        <dbReference type="Proteomes" id="UP000035065"/>
    </source>
</evidence>
<feature type="transmembrane region" description="Helical" evidence="1">
    <location>
        <begin position="124"/>
        <end position="147"/>
    </location>
</feature>
<sequence length="535" mass="59077">MLLMTTFPREPLADATARGPVPWSLDLSTTDDPQVVADQLHDDYSNHVVPPSMRLGRWQLTMSFWSLLSAMVWLFYGALAASLFGTVNAIIAIVATVIVYSLLNEIFARWAIRTGLNATLISRQTFGVLGATFVALLLAANTTYYAVFESSTLAVALAHYTPDWPIAVWYAIVCLCMLPLMLGGVQTFMAKLNGALLPVYYVGLVAAVIVTAIRFPVGSAWLDFDGVVPASERAYPGWLLASMLFMGIFMNMAMTMDFGRFGRVPDTGFHTKVTFGWVFNTLLFLVNGVAGIFLVRSVIPDEPAAETGVVTALITSMGVFGLLFIVISQTRINSLNYYESSTNFSRVITSLTGRRVPRLVLVVGLTILVFVLMLTDVFSYLDRMLGWQAGLFVGWMAILATHFVLTRGWRATEFRAQRMPRLSWGFAAWMVSAGVAIWLEESAHVPDRLAAIAPLVALVIAVVLYTAVFYRAPRRTPLAVSDVRDEVADPWAEYVRCTVCEKSYIAYEMDRNLHADDQGAICDACAIGNRARHFD</sequence>
<dbReference type="STRING" id="644548.SCNU_06765"/>
<dbReference type="GO" id="GO:0015209">
    <property type="term" value="F:cytosine transmembrane transporter activity"/>
    <property type="evidence" value="ECO:0007669"/>
    <property type="project" value="InterPro"/>
</dbReference>
<feature type="transmembrane region" description="Helical" evidence="1">
    <location>
        <begin position="307"/>
        <end position="327"/>
    </location>
</feature>
<reference evidence="2 3" key="1">
    <citation type="journal article" date="2011" name="J. Bacteriol.">
        <title>Draft Genome Sequence of Gordonia neofelifaecis NRRL B-59395, a Cholesterol-Degrading Actinomycete.</title>
        <authorList>
            <person name="Ge F."/>
            <person name="Li W."/>
            <person name="Chen G."/>
            <person name="Liu Y."/>
            <person name="Zhang G."/>
            <person name="Yong B."/>
            <person name="Wang Q."/>
            <person name="Wang N."/>
            <person name="Huang Z."/>
            <person name="Li W."/>
            <person name="Wang J."/>
            <person name="Wu C."/>
            <person name="Xie Q."/>
            <person name="Liu G."/>
        </authorList>
    </citation>
    <scope>NUCLEOTIDE SEQUENCE [LARGE SCALE GENOMIC DNA]</scope>
    <source>
        <strain evidence="2 3">NRRL B-59395</strain>
    </source>
</reference>
<organism evidence="2 3">
    <name type="scientific">Gordonia neofelifaecis NRRL B-59395</name>
    <dbReference type="NCBI Taxonomy" id="644548"/>
    <lineage>
        <taxon>Bacteria</taxon>
        <taxon>Bacillati</taxon>
        <taxon>Actinomycetota</taxon>
        <taxon>Actinomycetes</taxon>
        <taxon>Mycobacteriales</taxon>
        <taxon>Gordoniaceae</taxon>
        <taxon>Gordonia</taxon>
    </lineage>
</organism>
<dbReference type="EMBL" id="AEUD01000004">
    <property type="protein sequence ID" value="EGD55921.1"/>
    <property type="molecule type" value="Genomic_DNA"/>
</dbReference>
<name>F1YH06_9ACTN</name>
<dbReference type="GO" id="GO:0005886">
    <property type="term" value="C:plasma membrane"/>
    <property type="evidence" value="ECO:0007669"/>
    <property type="project" value="TreeGrafter"/>
</dbReference>
<keyword evidence="1" id="KW-0472">Membrane</keyword>
<keyword evidence="3" id="KW-1185">Reference proteome</keyword>
<protein>
    <submittedName>
        <fullName evidence="2">Permease</fullName>
    </submittedName>
</protein>
<keyword evidence="1" id="KW-0812">Transmembrane</keyword>
<accession>F1YH06</accession>
<dbReference type="PANTHER" id="PTHR30569:SF0">
    <property type="entry name" value="CYTOSINE PERMEASE"/>
    <property type="match status" value="1"/>
</dbReference>
<feature type="transmembrane region" description="Helical" evidence="1">
    <location>
        <begin position="359"/>
        <end position="381"/>
    </location>
</feature>
<dbReference type="InterPro" id="IPR030191">
    <property type="entry name" value="CodB"/>
</dbReference>